<feature type="signal peptide" evidence="1">
    <location>
        <begin position="1"/>
        <end position="21"/>
    </location>
</feature>
<dbReference type="InterPro" id="IPR015943">
    <property type="entry name" value="WD40/YVTN_repeat-like_dom_sf"/>
</dbReference>
<organism evidence="2 3">
    <name type="scientific">Paracidovorax wautersii</name>
    <dbReference type="NCBI Taxonomy" id="1177982"/>
    <lineage>
        <taxon>Bacteria</taxon>
        <taxon>Pseudomonadati</taxon>
        <taxon>Pseudomonadota</taxon>
        <taxon>Betaproteobacteria</taxon>
        <taxon>Burkholderiales</taxon>
        <taxon>Comamonadaceae</taxon>
        <taxon>Paracidovorax</taxon>
    </lineage>
</organism>
<keyword evidence="1" id="KW-0732">Signal</keyword>
<dbReference type="SUPFAM" id="SSF51004">
    <property type="entry name" value="C-terminal (heme d1) domain of cytochrome cd1-nitrite reductase"/>
    <property type="match status" value="1"/>
</dbReference>
<dbReference type="PANTHER" id="PTHR47197">
    <property type="entry name" value="PROTEIN NIRF"/>
    <property type="match status" value="1"/>
</dbReference>
<dbReference type="PANTHER" id="PTHR47197:SF3">
    <property type="entry name" value="DIHYDRO-HEME D1 DEHYDROGENASE"/>
    <property type="match status" value="1"/>
</dbReference>
<proteinExistence type="predicted"/>
<reference evidence="3" key="1">
    <citation type="journal article" date="2020" name="MBio">
        <title>Horizontal gene transfer to a defensive symbiont with a reduced genome amongst a multipartite beetle microbiome.</title>
        <authorList>
            <person name="Waterworth S.C."/>
            <person name="Florez L.V."/>
            <person name="Rees E.R."/>
            <person name="Hertweck C."/>
            <person name="Kaltenpoth M."/>
            <person name="Kwan J.C."/>
        </authorList>
    </citation>
    <scope>NUCLEOTIDE SEQUENCE [LARGE SCALE GENOMIC DNA]</scope>
</reference>
<dbReference type="Proteomes" id="UP000461670">
    <property type="component" value="Unassembled WGS sequence"/>
</dbReference>
<dbReference type="InterPro" id="IPR011048">
    <property type="entry name" value="Haem_d1_sf"/>
</dbReference>
<sequence>MRFSMISLSALTAAVLLAACAQPGGAGSAATRPAASATATAAAAVQRQDLAPGLYELAYSARQNAVFVAATGGFGDNAEKPRVLRLDPQTLAVQAEIALPTRGFGVVLDDEAGRLYVGHTVDAAVSVVDIAANRVVSTIKLADKVKSKAPDGREVERAPHNFRELVLDKANHRLYLPGLSLAADGALYVVDTQALRLEKVVPGLGRGATGIALDARGNRLFVSNLMGQIAVVDTVGLVVSRTFDSGGDQPLNLVYDAPTNRLFAIDQGLASLQDLRKKDNADYVARPGNRVLVLDADSGKSVATLPAGDGPVALTLDAARQRLYVTNRGSGSVSVFDSTRYQALQTIALPTHPNSLALDTARNVLYVSVKNGRDAARGSQESVARIAF</sequence>
<gene>
    <name evidence="2" type="primary">yncE_2</name>
    <name evidence="2" type="ORF">GAK30_00599</name>
</gene>
<name>A0A7V8FRN1_9BURK</name>
<protein>
    <recommendedName>
        <fullName evidence="4">DNA-binding beta-propeller fold protein YncE</fullName>
    </recommendedName>
</protein>
<evidence type="ECO:0008006" key="4">
    <source>
        <dbReference type="Google" id="ProtNLM"/>
    </source>
</evidence>
<evidence type="ECO:0000313" key="2">
    <source>
        <dbReference type="EMBL" id="KAF1023396.1"/>
    </source>
</evidence>
<accession>A0A7V8FRN1</accession>
<feature type="chain" id="PRO_5030545230" description="DNA-binding beta-propeller fold protein YncE" evidence="1">
    <location>
        <begin position="22"/>
        <end position="388"/>
    </location>
</feature>
<comment type="caution">
    <text evidence="2">The sequence shown here is derived from an EMBL/GenBank/DDBJ whole genome shotgun (WGS) entry which is preliminary data.</text>
</comment>
<dbReference type="PROSITE" id="PS51257">
    <property type="entry name" value="PROKAR_LIPOPROTEIN"/>
    <property type="match status" value="1"/>
</dbReference>
<dbReference type="Gene3D" id="2.130.10.10">
    <property type="entry name" value="YVTN repeat-like/Quinoprotein amine dehydrogenase"/>
    <property type="match status" value="1"/>
</dbReference>
<dbReference type="EMBL" id="WNDQ01000005">
    <property type="protein sequence ID" value="KAF1023396.1"/>
    <property type="molecule type" value="Genomic_DNA"/>
</dbReference>
<dbReference type="AlphaFoldDB" id="A0A7V8FRN1"/>
<dbReference type="InterPro" id="IPR051200">
    <property type="entry name" value="Host-pathogen_enzymatic-act"/>
</dbReference>
<evidence type="ECO:0000313" key="3">
    <source>
        <dbReference type="Proteomes" id="UP000461670"/>
    </source>
</evidence>
<evidence type="ECO:0000256" key="1">
    <source>
        <dbReference type="SAM" id="SignalP"/>
    </source>
</evidence>